<protein>
    <recommendedName>
        <fullName evidence="3">Vacuolar protein sorting-associated protein 62</fullName>
    </recommendedName>
</protein>
<dbReference type="AlphaFoldDB" id="A0A8J2RSU3"/>
<dbReference type="OrthoDB" id="188042at2759"/>
<dbReference type="Pfam" id="PF06101">
    <property type="entry name" value="Vps62"/>
    <property type="match status" value="1"/>
</dbReference>
<dbReference type="PANTHER" id="PTHR48174">
    <property type="entry name" value="DUF946 FAMILY PROTEIN"/>
    <property type="match status" value="1"/>
</dbReference>
<sequence>MIQSWAPLVWLHSGEQFMPSSVEFFLEHVTLQNRKGRVLDQQPTLNKLPGGPSSTVLHLQSRQKLTCPACLGPTFFHGNNVANGGVPVYAIVREYQDAWKTVDVVYHTFYPYNRGKQVCIGISTGKDKEKCLGNVESFGHHVGDWEHVTLRFQNGKPHVIYLSVHNFGAYYIWNESAGYFQLHKGESPKEKAARRGRRRKFARDLQVTFPTVLHVSGKHPVLYSANGSHGLWATPGKHTYSTFPLLEDFTDQGVAWNTWENLVVIPWNDTPYPYAGQLEWLNFRGEWGNAKNGCDLEPLSGECRLNHGPIFPGGPDDMPPPRIQRSRQTAVPTVAPSLQSPPPHFLAYTPTIPQFLHQMPVGRASGILNYRFKRRDPASMDLAAITANTTKEPNQDSGSDPNANLANRLVTFVPEGSSTVSS</sequence>
<dbReference type="Proteomes" id="UP000789390">
    <property type="component" value="Unassembled WGS sequence"/>
</dbReference>
<dbReference type="EMBL" id="CAKKLH010000300">
    <property type="protein sequence ID" value="CAH0110177.1"/>
    <property type="molecule type" value="Genomic_DNA"/>
</dbReference>
<gene>
    <name evidence="1" type="ORF">DGAL_LOCUS13678</name>
</gene>
<evidence type="ECO:0008006" key="3">
    <source>
        <dbReference type="Google" id="ProtNLM"/>
    </source>
</evidence>
<accession>A0A8J2RSU3</accession>
<evidence type="ECO:0000313" key="2">
    <source>
        <dbReference type="Proteomes" id="UP000789390"/>
    </source>
</evidence>
<keyword evidence="2" id="KW-1185">Reference proteome</keyword>
<comment type="caution">
    <text evidence="1">The sequence shown here is derived from an EMBL/GenBank/DDBJ whole genome shotgun (WGS) entry which is preliminary data.</text>
</comment>
<proteinExistence type="predicted"/>
<evidence type="ECO:0000313" key="1">
    <source>
        <dbReference type="EMBL" id="CAH0110177.1"/>
    </source>
</evidence>
<dbReference type="PANTHER" id="PTHR48174:SF5">
    <property type="entry name" value="VACUOLAR PROTEIN SORTING-ASSOCIATED PROTEIN 62"/>
    <property type="match status" value="1"/>
</dbReference>
<dbReference type="InterPro" id="IPR009291">
    <property type="entry name" value="Vps62"/>
</dbReference>
<reference evidence="1" key="1">
    <citation type="submission" date="2021-11" db="EMBL/GenBank/DDBJ databases">
        <authorList>
            <person name="Schell T."/>
        </authorList>
    </citation>
    <scope>NUCLEOTIDE SEQUENCE</scope>
    <source>
        <strain evidence="1">M5</strain>
    </source>
</reference>
<name>A0A8J2RSU3_9CRUS</name>
<organism evidence="1 2">
    <name type="scientific">Daphnia galeata</name>
    <dbReference type="NCBI Taxonomy" id="27404"/>
    <lineage>
        <taxon>Eukaryota</taxon>
        <taxon>Metazoa</taxon>
        <taxon>Ecdysozoa</taxon>
        <taxon>Arthropoda</taxon>
        <taxon>Crustacea</taxon>
        <taxon>Branchiopoda</taxon>
        <taxon>Diplostraca</taxon>
        <taxon>Cladocera</taxon>
        <taxon>Anomopoda</taxon>
        <taxon>Daphniidae</taxon>
        <taxon>Daphnia</taxon>
    </lineage>
</organism>